<dbReference type="Gene3D" id="1.10.443.10">
    <property type="entry name" value="Intergrase catalytic core"/>
    <property type="match status" value="1"/>
</dbReference>
<gene>
    <name evidence="5" type="ORF">OM075_10220</name>
</gene>
<sequence length="453" mass="51853">MAQIKFMARGNTDQKEIYIRLTAGREVNLKRKTGYTIDKSLWKFTTATKGANKGKLTEFGVPKQTDAISKKLKEQLDSLSTEINKRFNDCTEKGIVIDGVWLENQIREIQNRPTDEERDRSDLLTFTQSYIDYLPYHIQKNGKRGVSKNTIQKFVTLKARLTDFQKSKKKKYNIVDVSPEFVNQFDIYLRGKGYSDNYIGTLSINLKTMCKKARKDGLKVNSNLDDITGVKDDSVEKIILSFKELETIKNTDYVREALANARDWLIIGCYTGQRVSDLLKLTKKNIVFKSGLELIELTQIKTGKRVTLPIHPEVKEILDKNDGNFPYKISDVKFNVYIKDVCELAKIDQPTAGAIMKEVEVNGKKEFRKISGVYPKYELITSHCMRRSFATNHYGDIPTPIIMSATGHATEKKFLIYIGKTATEQAQQLAEYWTKAAMMNKKESNLKIIKKAN</sequence>
<comment type="caution">
    <text evidence="5">The sequence shown here is derived from an EMBL/GenBank/DDBJ whole genome shotgun (WGS) entry which is preliminary data.</text>
</comment>
<accession>A0AAE3SG24</accession>
<dbReference type="InterPro" id="IPR002104">
    <property type="entry name" value="Integrase_catalytic"/>
</dbReference>
<evidence type="ECO:0000313" key="5">
    <source>
        <dbReference type="EMBL" id="MCW3786843.1"/>
    </source>
</evidence>
<dbReference type="EMBL" id="JAPDPJ010000019">
    <property type="protein sequence ID" value="MCW3786843.1"/>
    <property type="molecule type" value="Genomic_DNA"/>
</dbReference>
<dbReference type="Gene3D" id="1.10.150.130">
    <property type="match status" value="1"/>
</dbReference>
<evidence type="ECO:0000256" key="2">
    <source>
        <dbReference type="ARBA" id="ARBA00023125"/>
    </source>
</evidence>
<dbReference type="PANTHER" id="PTHR30349:SF64">
    <property type="entry name" value="PROPHAGE INTEGRASE INTD-RELATED"/>
    <property type="match status" value="1"/>
</dbReference>
<keyword evidence="2" id="KW-0238">DNA-binding</keyword>
<organism evidence="5 6">
    <name type="scientific">Plebeiibacterium sediminum</name>
    <dbReference type="NCBI Taxonomy" id="2992112"/>
    <lineage>
        <taxon>Bacteria</taxon>
        <taxon>Pseudomonadati</taxon>
        <taxon>Bacteroidota</taxon>
        <taxon>Bacteroidia</taxon>
        <taxon>Marinilabiliales</taxon>
        <taxon>Marinilabiliaceae</taxon>
        <taxon>Plebeiibacterium</taxon>
    </lineage>
</organism>
<reference evidence="5" key="1">
    <citation type="submission" date="2022-10" db="EMBL/GenBank/DDBJ databases">
        <authorList>
            <person name="Yu W.X."/>
        </authorList>
    </citation>
    <scope>NUCLEOTIDE SEQUENCE</scope>
    <source>
        <strain evidence="5">AAT</strain>
    </source>
</reference>
<proteinExistence type="inferred from homology"/>
<dbReference type="PROSITE" id="PS51898">
    <property type="entry name" value="TYR_RECOMBINASE"/>
    <property type="match status" value="1"/>
</dbReference>
<evidence type="ECO:0000259" key="4">
    <source>
        <dbReference type="PROSITE" id="PS51898"/>
    </source>
</evidence>
<keyword evidence="6" id="KW-1185">Reference proteome</keyword>
<dbReference type="GO" id="GO:0003677">
    <property type="term" value="F:DNA binding"/>
    <property type="evidence" value="ECO:0007669"/>
    <property type="project" value="UniProtKB-KW"/>
</dbReference>
<dbReference type="InterPro" id="IPR011010">
    <property type="entry name" value="DNA_brk_join_enz"/>
</dbReference>
<dbReference type="RefSeq" id="WP_301190408.1">
    <property type="nucleotide sequence ID" value="NZ_JAPDPJ010000019.1"/>
</dbReference>
<dbReference type="Pfam" id="PF00589">
    <property type="entry name" value="Phage_integrase"/>
    <property type="match status" value="1"/>
</dbReference>
<dbReference type="PANTHER" id="PTHR30349">
    <property type="entry name" value="PHAGE INTEGRASE-RELATED"/>
    <property type="match status" value="1"/>
</dbReference>
<dbReference type="AlphaFoldDB" id="A0AAE3SG24"/>
<dbReference type="CDD" id="cd01185">
    <property type="entry name" value="INTN1_C_like"/>
    <property type="match status" value="1"/>
</dbReference>
<evidence type="ECO:0000256" key="3">
    <source>
        <dbReference type="ARBA" id="ARBA00023172"/>
    </source>
</evidence>
<comment type="similarity">
    <text evidence="1">Belongs to the 'phage' integrase family.</text>
</comment>
<dbReference type="InterPro" id="IPR013762">
    <property type="entry name" value="Integrase-like_cat_sf"/>
</dbReference>
<dbReference type="GO" id="GO:0006310">
    <property type="term" value="P:DNA recombination"/>
    <property type="evidence" value="ECO:0007669"/>
    <property type="project" value="UniProtKB-KW"/>
</dbReference>
<dbReference type="Pfam" id="PF13102">
    <property type="entry name" value="Phage_int_SAM_5"/>
    <property type="match status" value="1"/>
</dbReference>
<feature type="domain" description="Tyr recombinase" evidence="4">
    <location>
        <begin position="235"/>
        <end position="431"/>
    </location>
</feature>
<dbReference type="Proteomes" id="UP001209229">
    <property type="component" value="Unassembled WGS sequence"/>
</dbReference>
<keyword evidence="3" id="KW-0233">DNA recombination</keyword>
<protein>
    <submittedName>
        <fullName evidence="5">Site-specific integrase</fullName>
    </submittedName>
</protein>
<dbReference type="SUPFAM" id="SSF56349">
    <property type="entry name" value="DNA breaking-rejoining enzymes"/>
    <property type="match status" value="1"/>
</dbReference>
<dbReference type="GO" id="GO:0015074">
    <property type="term" value="P:DNA integration"/>
    <property type="evidence" value="ECO:0007669"/>
    <property type="project" value="InterPro"/>
</dbReference>
<evidence type="ECO:0000313" key="6">
    <source>
        <dbReference type="Proteomes" id="UP001209229"/>
    </source>
</evidence>
<dbReference type="InterPro" id="IPR050090">
    <property type="entry name" value="Tyrosine_recombinase_XerCD"/>
</dbReference>
<dbReference type="InterPro" id="IPR025269">
    <property type="entry name" value="SAM-like_dom"/>
</dbReference>
<name>A0AAE3SG24_9BACT</name>
<dbReference type="InterPro" id="IPR010998">
    <property type="entry name" value="Integrase_recombinase_N"/>
</dbReference>
<evidence type="ECO:0000256" key="1">
    <source>
        <dbReference type="ARBA" id="ARBA00008857"/>
    </source>
</evidence>